<sequence>MRMFWLCVFLYCINCLGRQYKREKTWPELLPFSFCTRHVSFITLLLLSYMPLVIVLLNTNLIINIIVQLTVRKLQCTMLRLDTNGGS</sequence>
<accession>A0A1I7W9L1</accession>
<proteinExistence type="predicted"/>
<dbReference type="Proteomes" id="UP000095283">
    <property type="component" value="Unplaced"/>
</dbReference>
<evidence type="ECO:0000256" key="2">
    <source>
        <dbReference type="SAM" id="SignalP"/>
    </source>
</evidence>
<feature type="transmembrane region" description="Helical" evidence="1">
    <location>
        <begin position="41"/>
        <end position="63"/>
    </location>
</feature>
<name>A0A1I7W9L1_HETBA</name>
<keyword evidence="1" id="KW-0812">Transmembrane</keyword>
<organism evidence="3 4">
    <name type="scientific">Heterorhabditis bacteriophora</name>
    <name type="common">Entomopathogenic nematode worm</name>
    <dbReference type="NCBI Taxonomy" id="37862"/>
    <lineage>
        <taxon>Eukaryota</taxon>
        <taxon>Metazoa</taxon>
        <taxon>Ecdysozoa</taxon>
        <taxon>Nematoda</taxon>
        <taxon>Chromadorea</taxon>
        <taxon>Rhabditida</taxon>
        <taxon>Rhabditina</taxon>
        <taxon>Rhabditomorpha</taxon>
        <taxon>Strongyloidea</taxon>
        <taxon>Heterorhabditidae</taxon>
        <taxon>Heterorhabditis</taxon>
    </lineage>
</organism>
<dbReference type="AlphaFoldDB" id="A0A1I7W9L1"/>
<evidence type="ECO:0000256" key="1">
    <source>
        <dbReference type="SAM" id="Phobius"/>
    </source>
</evidence>
<evidence type="ECO:0000313" key="4">
    <source>
        <dbReference type="WBParaSite" id="Hba_01334"/>
    </source>
</evidence>
<keyword evidence="3" id="KW-1185">Reference proteome</keyword>
<feature type="signal peptide" evidence="2">
    <location>
        <begin position="1"/>
        <end position="17"/>
    </location>
</feature>
<feature type="chain" id="PRO_5009310510" evidence="2">
    <location>
        <begin position="18"/>
        <end position="87"/>
    </location>
</feature>
<keyword evidence="1" id="KW-0472">Membrane</keyword>
<dbReference type="WBParaSite" id="Hba_01334">
    <property type="protein sequence ID" value="Hba_01334"/>
    <property type="gene ID" value="Hba_01334"/>
</dbReference>
<protein>
    <submittedName>
        <fullName evidence="4">Secreted protein</fullName>
    </submittedName>
</protein>
<reference evidence="4" key="1">
    <citation type="submission" date="2016-11" db="UniProtKB">
        <authorList>
            <consortium name="WormBaseParasite"/>
        </authorList>
    </citation>
    <scope>IDENTIFICATION</scope>
</reference>
<keyword evidence="1" id="KW-1133">Transmembrane helix</keyword>
<evidence type="ECO:0000313" key="3">
    <source>
        <dbReference type="Proteomes" id="UP000095283"/>
    </source>
</evidence>
<keyword evidence="2" id="KW-0732">Signal</keyword>